<dbReference type="Pfam" id="PF18765">
    <property type="entry name" value="Polbeta"/>
    <property type="match status" value="1"/>
</dbReference>
<dbReference type="Proteomes" id="UP001157911">
    <property type="component" value="Unassembled WGS sequence"/>
</dbReference>
<accession>A0ABY1NP93</accession>
<dbReference type="Gene3D" id="3.30.460.10">
    <property type="entry name" value="Beta Polymerase, domain 2"/>
    <property type="match status" value="1"/>
</dbReference>
<keyword evidence="3" id="KW-1185">Reference proteome</keyword>
<sequence>MRLSKEEIKAIKETAVEVFGEGVEVWIFGSRVDDSKKGGDIDIYVETDNYQNVVEKKIKFLVKLKDAIGDQKIDVVIKRKDCQEFICREAKSKGVKI</sequence>
<dbReference type="InterPro" id="IPR041633">
    <property type="entry name" value="Polbeta"/>
</dbReference>
<dbReference type="InterPro" id="IPR043519">
    <property type="entry name" value="NT_sf"/>
</dbReference>
<evidence type="ECO:0000313" key="3">
    <source>
        <dbReference type="Proteomes" id="UP001157911"/>
    </source>
</evidence>
<protein>
    <submittedName>
        <fullName evidence="2">Nucleotidyltransferase domain-containing protein</fullName>
    </submittedName>
</protein>
<name>A0ABY1NP93_9BACT</name>
<gene>
    <name evidence="2" type="ORF">SAMN06265339_1180</name>
</gene>
<dbReference type="CDD" id="cd05403">
    <property type="entry name" value="NT_KNTase_like"/>
    <property type="match status" value="1"/>
</dbReference>
<dbReference type="RefSeq" id="WP_283400639.1">
    <property type="nucleotide sequence ID" value="NZ_FXUB01000003.1"/>
</dbReference>
<dbReference type="SUPFAM" id="SSF81301">
    <property type="entry name" value="Nucleotidyltransferase"/>
    <property type="match status" value="1"/>
</dbReference>
<reference evidence="2 3" key="1">
    <citation type="submission" date="2017-05" db="EMBL/GenBank/DDBJ databases">
        <authorList>
            <person name="Varghese N."/>
            <person name="Submissions S."/>
        </authorList>
    </citation>
    <scope>NUCLEOTIDE SEQUENCE [LARGE SCALE GENOMIC DNA]</scope>
    <source>
        <strain evidence="2 3">DSM 15522</strain>
    </source>
</reference>
<feature type="domain" description="Polymerase beta nucleotidyltransferase" evidence="1">
    <location>
        <begin position="24"/>
        <end position="96"/>
    </location>
</feature>
<proteinExistence type="predicted"/>
<evidence type="ECO:0000259" key="1">
    <source>
        <dbReference type="Pfam" id="PF18765"/>
    </source>
</evidence>
<organism evidence="2 3">
    <name type="scientific">Desulfurobacterium pacificum</name>
    <dbReference type="NCBI Taxonomy" id="240166"/>
    <lineage>
        <taxon>Bacteria</taxon>
        <taxon>Pseudomonadati</taxon>
        <taxon>Aquificota</taxon>
        <taxon>Aquificia</taxon>
        <taxon>Desulfurobacteriales</taxon>
        <taxon>Desulfurobacteriaceae</taxon>
        <taxon>Desulfurobacterium</taxon>
    </lineage>
</organism>
<dbReference type="EMBL" id="FXUB01000003">
    <property type="protein sequence ID" value="SMP13845.1"/>
    <property type="molecule type" value="Genomic_DNA"/>
</dbReference>
<evidence type="ECO:0000313" key="2">
    <source>
        <dbReference type="EMBL" id="SMP13845.1"/>
    </source>
</evidence>
<comment type="caution">
    <text evidence="2">The sequence shown here is derived from an EMBL/GenBank/DDBJ whole genome shotgun (WGS) entry which is preliminary data.</text>
</comment>